<reference evidence="3" key="1">
    <citation type="journal article" date="2017" name="Nat. Commun.">
        <title>The North American bullfrog draft genome provides insight into hormonal regulation of long noncoding RNA.</title>
        <authorList>
            <person name="Hammond S.A."/>
            <person name="Warren R.L."/>
            <person name="Vandervalk B.P."/>
            <person name="Kucuk E."/>
            <person name="Khan H."/>
            <person name="Gibb E.A."/>
            <person name="Pandoh P."/>
            <person name="Kirk H."/>
            <person name="Zhao Y."/>
            <person name="Jones M."/>
            <person name="Mungall A.J."/>
            <person name="Coope R."/>
            <person name="Pleasance S."/>
            <person name="Moore R.A."/>
            <person name="Holt R.A."/>
            <person name="Round J.M."/>
            <person name="Ohora S."/>
            <person name="Walle B.V."/>
            <person name="Veldhoen N."/>
            <person name="Helbing C.C."/>
            <person name="Birol I."/>
        </authorList>
    </citation>
    <scope>NUCLEOTIDE SEQUENCE [LARGE SCALE GENOMIC DNA]</scope>
</reference>
<gene>
    <name evidence="2" type="ORF">AB205_0010440</name>
</gene>
<evidence type="ECO:0000313" key="2">
    <source>
        <dbReference type="EMBL" id="PIO30360.1"/>
    </source>
</evidence>
<keyword evidence="1" id="KW-1133">Transmembrane helix</keyword>
<name>A0A2G9RR45_AQUCT</name>
<dbReference type="Proteomes" id="UP000228934">
    <property type="component" value="Unassembled WGS sequence"/>
</dbReference>
<dbReference type="AlphaFoldDB" id="A0A2G9RR45"/>
<keyword evidence="3" id="KW-1185">Reference proteome</keyword>
<keyword evidence="1" id="KW-0812">Transmembrane</keyword>
<evidence type="ECO:0000313" key="3">
    <source>
        <dbReference type="Proteomes" id="UP000228934"/>
    </source>
</evidence>
<proteinExistence type="predicted"/>
<dbReference type="EMBL" id="KV935168">
    <property type="protein sequence ID" value="PIO30360.1"/>
    <property type="molecule type" value="Genomic_DNA"/>
</dbReference>
<organism evidence="2 3">
    <name type="scientific">Aquarana catesbeiana</name>
    <name type="common">American bullfrog</name>
    <name type="synonym">Rana catesbeiana</name>
    <dbReference type="NCBI Taxonomy" id="8400"/>
    <lineage>
        <taxon>Eukaryota</taxon>
        <taxon>Metazoa</taxon>
        <taxon>Chordata</taxon>
        <taxon>Craniata</taxon>
        <taxon>Vertebrata</taxon>
        <taxon>Euteleostomi</taxon>
        <taxon>Amphibia</taxon>
        <taxon>Batrachia</taxon>
        <taxon>Anura</taxon>
        <taxon>Neobatrachia</taxon>
        <taxon>Ranoidea</taxon>
        <taxon>Ranidae</taxon>
        <taxon>Aquarana</taxon>
    </lineage>
</organism>
<protein>
    <submittedName>
        <fullName evidence="2">Uncharacterized protein</fullName>
    </submittedName>
</protein>
<accession>A0A2G9RR45</accession>
<keyword evidence="1" id="KW-0472">Membrane</keyword>
<sequence>MPNTENACCPSYICIIPPPPTTPLVPSTEPSINCHECDPCPAAPYCGDSQPNVSFTMDSECCPIYECPPPTTLPSYTTPPTPPPPPPPCLDVLCLPVSCKKMGAEPVVVEPTSATRCCPVIECQCQNECNIPTCDDNRPPLLLGDPETKCCPEHQCLTLYGSGEVIRIFFFIFLHIMIAYNSALHYYKQAFY</sequence>
<evidence type="ECO:0000256" key="1">
    <source>
        <dbReference type="SAM" id="Phobius"/>
    </source>
</evidence>
<feature type="transmembrane region" description="Helical" evidence="1">
    <location>
        <begin position="165"/>
        <end position="187"/>
    </location>
</feature>